<dbReference type="Proteomes" id="UP000005481">
    <property type="component" value="Unassembled WGS sequence"/>
</dbReference>
<evidence type="ECO:0000313" key="2">
    <source>
        <dbReference type="Proteomes" id="UP000005481"/>
    </source>
</evidence>
<sequence>MPVKKIRRLYRSIGRAGQYPFLSMVFINMYLPVSSVNKNVTKKTANISAF</sequence>
<accession>G9YFG1</accession>
<keyword evidence="2" id="KW-1185">Reference proteome</keyword>
<dbReference type="AlphaFoldDB" id="G9YFG1"/>
<protein>
    <submittedName>
        <fullName evidence="1">Uncharacterized protein</fullName>
    </submittedName>
</protein>
<dbReference type="STRING" id="861450.HMPREF0080_00373"/>
<gene>
    <name evidence="1" type="ORF">HMPREF0080_00373</name>
</gene>
<proteinExistence type="predicted"/>
<name>G9YFG1_9FIRM</name>
<organism evidence="1 2">
    <name type="scientific">Anaeroglobus geminatus F0357</name>
    <dbReference type="NCBI Taxonomy" id="861450"/>
    <lineage>
        <taxon>Bacteria</taxon>
        <taxon>Bacillati</taxon>
        <taxon>Bacillota</taxon>
        <taxon>Negativicutes</taxon>
        <taxon>Veillonellales</taxon>
        <taxon>Veillonellaceae</taxon>
        <taxon>Anaeroglobus</taxon>
    </lineage>
</organism>
<comment type="caution">
    <text evidence="1">The sequence shown here is derived from an EMBL/GenBank/DDBJ whole genome shotgun (WGS) entry which is preliminary data.</text>
</comment>
<evidence type="ECO:0000313" key="1">
    <source>
        <dbReference type="EMBL" id="EHM43128.1"/>
    </source>
</evidence>
<reference evidence="1 2" key="1">
    <citation type="submission" date="2011-08" db="EMBL/GenBank/DDBJ databases">
        <authorList>
            <person name="Weinstock G."/>
            <person name="Sodergren E."/>
            <person name="Clifton S."/>
            <person name="Fulton L."/>
            <person name="Fulton B."/>
            <person name="Courtney L."/>
            <person name="Fronick C."/>
            <person name="Harrison M."/>
            <person name="Strong C."/>
            <person name="Farmer C."/>
            <person name="Delahaunty K."/>
            <person name="Markovic C."/>
            <person name="Hall O."/>
            <person name="Minx P."/>
            <person name="Tomlinson C."/>
            <person name="Mitreva M."/>
            <person name="Hou S."/>
            <person name="Chen J."/>
            <person name="Wollam A."/>
            <person name="Pepin K.H."/>
            <person name="Johnson M."/>
            <person name="Bhonagiri V."/>
            <person name="Zhang X."/>
            <person name="Suruliraj S."/>
            <person name="Warren W."/>
            <person name="Chinwalla A."/>
            <person name="Mardis E.R."/>
            <person name="Wilson R.K."/>
        </authorList>
    </citation>
    <scope>NUCLEOTIDE SEQUENCE [LARGE SCALE GENOMIC DNA]</scope>
    <source>
        <strain evidence="1 2">F0357</strain>
    </source>
</reference>
<dbReference type="EMBL" id="AGCJ01000012">
    <property type="protein sequence ID" value="EHM43128.1"/>
    <property type="molecule type" value="Genomic_DNA"/>
</dbReference>
<dbReference type="HOGENOM" id="CLU_3113921_0_0_9"/>